<dbReference type="InterPro" id="IPR007349">
    <property type="entry name" value="DUF418"/>
</dbReference>
<gene>
    <name evidence="3" type="ORF">HDA36_005867</name>
</gene>
<protein>
    <submittedName>
        <fullName evidence="3">Putative membrane protein YeiB</fullName>
    </submittedName>
</protein>
<reference evidence="3 4" key="1">
    <citation type="submission" date="2020-08" db="EMBL/GenBank/DDBJ databases">
        <title>Sequencing the genomes of 1000 actinobacteria strains.</title>
        <authorList>
            <person name="Klenk H.-P."/>
        </authorList>
    </citation>
    <scope>NUCLEOTIDE SEQUENCE [LARGE SCALE GENOMIC DNA]</scope>
    <source>
        <strain evidence="3 4">DSM 44551</strain>
    </source>
</reference>
<dbReference type="EMBL" id="JACHDB010000002">
    <property type="protein sequence ID" value="MBB5435719.1"/>
    <property type="molecule type" value="Genomic_DNA"/>
</dbReference>
<feature type="transmembrane region" description="Helical" evidence="1">
    <location>
        <begin position="338"/>
        <end position="357"/>
    </location>
</feature>
<keyword evidence="1" id="KW-0472">Membrane</keyword>
<sequence length="420" mass="44142">MDDTRTPLRGPVRTGERALAPDLARGAMLLLIALANTPFYLWGREYGSVGFHPTDGSVLDRVVQAVIITGVDLRVYPMFAFLFGYGMVQVLARQRAAGASERDALALLRRRNLWLLAFGAVHALLLFAGDVLGAYGLAGLVLAWLFIRRADRTLLVWAGIGTGLLVAMAVLGAIGAYFAAASGAPAAEGLEPTAFATASASEEDPLHAAVLRLSVWPVIVLAQGLLGLTVPVAILLAFWAARRRILEEPWNHLRLLRTTAAAGIAVGWLGGLPHALDHTGVLGVPDNADWIFALTQPVTGLACGIGYVALFGLIGAGLRGRRPGPVSGAVTAVGKRSLTCYLAQSVLCAPLLSAWGLGLGGVFGSAAMALFAVGVWLATVLLAWWLERAGRRGPAEAALRRLAYRRPASAEPGRASGATR</sequence>
<comment type="caution">
    <text evidence="3">The sequence shown here is derived from an EMBL/GenBank/DDBJ whole genome shotgun (WGS) entry which is preliminary data.</text>
</comment>
<feature type="transmembrane region" description="Helical" evidence="1">
    <location>
        <begin position="23"/>
        <end position="42"/>
    </location>
</feature>
<dbReference type="AlphaFoldDB" id="A0A7W8QT64"/>
<feature type="transmembrane region" description="Helical" evidence="1">
    <location>
        <begin position="215"/>
        <end position="241"/>
    </location>
</feature>
<keyword evidence="4" id="KW-1185">Reference proteome</keyword>
<feature type="transmembrane region" description="Helical" evidence="1">
    <location>
        <begin position="363"/>
        <end position="386"/>
    </location>
</feature>
<evidence type="ECO:0000259" key="2">
    <source>
        <dbReference type="Pfam" id="PF04235"/>
    </source>
</evidence>
<feature type="domain" description="DUF418" evidence="2">
    <location>
        <begin position="240"/>
        <end position="405"/>
    </location>
</feature>
<feature type="transmembrane region" description="Helical" evidence="1">
    <location>
        <begin position="253"/>
        <end position="270"/>
    </location>
</feature>
<evidence type="ECO:0000313" key="4">
    <source>
        <dbReference type="Proteomes" id="UP000572635"/>
    </source>
</evidence>
<keyword evidence="1" id="KW-1133">Transmembrane helix</keyword>
<feature type="transmembrane region" description="Helical" evidence="1">
    <location>
        <begin position="154"/>
        <end position="180"/>
    </location>
</feature>
<dbReference type="InterPro" id="IPR052529">
    <property type="entry name" value="Bact_Transport_Assoc"/>
</dbReference>
<dbReference type="RefSeq" id="WP_184398724.1">
    <property type="nucleotide sequence ID" value="NZ_BAAAJD010000103.1"/>
</dbReference>
<dbReference type="Proteomes" id="UP000572635">
    <property type="component" value="Unassembled WGS sequence"/>
</dbReference>
<keyword evidence="1" id="KW-0812">Transmembrane</keyword>
<dbReference type="PANTHER" id="PTHR30590">
    <property type="entry name" value="INNER MEMBRANE PROTEIN"/>
    <property type="match status" value="1"/>
</dbReference>
<organism evidence="3 4">
    <name type="scientific">Nocardiopsis composta</name>
    <dbReference type="NCBI Taxonomy" id="157465"/>
    <lineage>
        <taxon>Bacteria</taxon>
        <taxon>Bacillati</taxon>
        <taxon>Actinomycetota</taxon>
        <taxon>Actinomycetes</taxon>
        <taxon>Streptosporangiales</taxon>
        <taxon>Nocardiopsidaceae</taxon>
        <taxon>Nocardiopsis</taxon>
    </lineage>
</organism>
<dbReference type="Pfam" id="PF04235">
    <property type="entry name" value="DUF418"/>
    <property type="match status" value="1"/>
</dbReference>
<feature type="transmembrane region" description="Helical" evidence="1">
    <location>
        <begin position="131"/>
        <end position="147"/>
    </location>
</feature>
<evidence type="ECO:0000313" key="3">
    <source>
        <dbReference type="EMBL" id="MBB5435719.1"/>
    </source>
</evidence>
<feature type="transmembrane region" description="Helical" evidence="1">
    <location>
        <begin position="290"/>
        <end position="318"/>
    </location>
</feature>
<accession>A0A7W8QT64</accession>
<dbReference type="PANTHER" id="PTHR30590:SF2">
    <property type="entry name" value="INNER MEMBRANE PROTEIN"/>
    <property type="match status" value="1"/>
</dbReference>
<proteinExistence type="predicted"/>
<name>A0A7W8QT64_9ACTN</name>
<evidence type="ECO:0000256" key="1">
    <source>
        <dbReference type="SAM" id="Phobius"/>
    </source>
</evidence>